<reference evidence="2" key="1">
    <citation type="journal article" date="2020" name="Stud. Mycol.">
        <title>101 Dothideomycetes genomes: a test case for predicting lifestyles and emergence of pathogens.</title>
        <authorList>
            <person name="Haridas S."/>
            <person name="Albert R."/>
            <person name="Binder M."/>
            <person name="Bloem J."/>
            <person name="Labutti K."/>
            <person name="Salamov A."/>
            <person name="Andreopoulos B."/>
            <person name="Baker S."/>
            <person name="Barry K."/>
            <person name="Bills G."/>
            <person name="Bluhm B."/>
            <person name="Cannon C."/>
            <person name="Castanera R."/>
            <person name="Culley D."/>
            <person name="Daum C."/>
            <person name="Ezra D."/>
            <person name="Gonzalez J."/>
            <person name="Henrissat B."/>
            <person name="Kuo A."/>
            <person name="Liang C."/>
            <person name="Lipzen A."/>
            <person name="Lutzoni F."/>
            <person name="Magnuson J."/>
            <person name="Mondo S."/>
            <person name="Nolan M."/>
            <person name="Ohm R."/>
            <person name="Pangilinan J."/>
            <person name="Park H.-J."/>
            <person name="Ramirez L."/>
            <person name="Alfaro M."/>
            <person name="Sun H."/>
            <person name="Tritt A."/>
            <person name="Yoshinaga Y."/>
            <person name="Zwiers L.-H."/>
            <person name="Turgeon B."/>
            <person name="Goodwin S."/>
            <person name="Spatafora J."/>
            <person name="Crous P."/>
            <person name="Grigoriev I."/>
        </authorList>
    </citation>
    <scope>NUCLEOTIDE SEQUENCE</scope>
    <source>
        <strain evidence="2">SCOH1-5</strain>
    </source>
</reference>
<evidence type="ECO:0000256" key="1">
    <source>
        <dbReference type="SAM" id="MobiDB-lite"/>
    </source>
</evidence>
<feature type="region of interest" description="Disordered" evidence="1">
    <location>
        <begin position="93"/>
        <end position="114"/>
    </location>
</feature>
<organism evidence="2 3">
    <name type="scientific">Cercospora zeae-maydis SCOH1-5</name>
    <dbReference type="NCBI Taxonomy" id="717836"/>
    <lineage>
        <taxon>Eukaryota</taxon>
        <taxon>Fungi</taxon>
        <taxon>Dikarya</taxon>
        <taxon>Ascomycota</taxon>
        <taxon>Pezizomycotina</taxon>
        <taxon>Dothideomycetes</taxon>
        <taxon>Dothideomycetidae</taxon>
        <taxon>Mycosphaerellales</taxon>
        <taxon>Mycosphaerellaceae</taxon>
        <taxon>Cercospora</taxon>
    </lineage>
</organism>
<evidence type="ECO:0000313" key="2">
    <source>
        <dbReference type="EMBL" id="KAF2214480.1"/>
    </source>
</evidence>
<accession>A0A6A6FMA4</accession>
<feature type="compositionally biased region" description="Polar residues" evidence="1">
    <location>
        <begin position="105"/>
        <end position="114"/>
    </location>
</feature>
<dbReference type="AlphaFoldDB" id="A0A6A6FMA4"/>
<dbReference type="EMBL" id="ML992668">
    <property type="protein sequence ID" value="KAF2214480.1"/>
    <property type="molecule type" value="Genomic_DNA"/>
</dbReference>
<gene>
    <name evidence="2" type="ORF">CERZMDRAFT_90343</name>
</gene>
<name>A0A6A6FMA4_9PEZI</name>
<keyword evidence="3" id="KW-1185">Reference proteome</keyword>
<proteinExistence type="predicted"/>
<dbReference type="Proteomes" id="UP000799539">
    <property type="component" value="Unassembled WGS sequence"/>
</dbReference>
<protein>
    <submittedName>
        <fullName evidence="2">Uncharacterized protein</fullName>
    </submittedName>
</protein>
<sequence length="114" mass="12948">MSAANVRVAYTKAGAAKLRPIHTPQFGIIRWTRLPRAAVNRRHGRKVSHLVCRRSSFIARSRDKILHEPHKTERSDLVMRSLARCINRIARPGRAQEGQVRDKTNATPSDCLTE</sequence>
<evidence type="ECO:0000313" key="3">
    <source>
        <dbReference type="Proteomes" id="UP000799539"/>
    </source>
</evidence>